<evidence type="ECO:0000256" key="1">
    <source>
        <dbReference type="ARBA" id="ARBA00006739"/>
    </source>
</evidence>
<keyword evidence="2" id="KW-0328">Glycosyltransferase</keyword>
<gene>
    <name evidence="5" type="ORF">ENS82_13380</name>
</gene>
<sequence>MSEKVLALVVTHNRKHLLAECLDLLAAQDRPPDHVLVVDNASTDGTPALLAERGVEHLRLERNTGAAGGFHFGLAEARRRNFDWVWLLDDDAHPRPDSLQKLLEGLERARGIGPEPNLVLSRLLWVDGRVHPMGIPWPDLRRPGLMLKARSHGLVPVRFGTYASMLVNLRAAQTHPLPTAAYFLYNDDLEYSGRLLRRGVGYLVRDSLVVHKTRNPYSSAINALDEVFYLEARNRAWLVRSDAFGPLGKTYWLLNSLGVFAVRLLKKGPQGIRPIWKGWLEGFRTSPESNNQL</sequence>
<name>A0A7C3HW39_MEIRU</name>
<comment type="similarity">
    <text evidence="1">Belongs to the glycosyltransferase 2 family.</text>
</comment>
<evidence type="ECO:0000256" key="3">
    <source>
        <dbReference type="ARBA" id="ARBA00022679"/>
    </source>
</evidence>
<dbReference type="SUPFAM" id="SSF53448">
    <property type="entry name" value="Nucleotide-diphospho-sugar transferases"/>
    <property type="match status" value="1"/>
</dbReference>
<dbReference type="EMBL" id="DSWI01000033">
    <property type="protein sequence ID" value="HFG21679.1"/>
    <property type="molecule type" value="Genomic_DNA"/>
</dbReference>
<comment type="caution">
    <text evidence="5">The sequence shown here is derived from an EMBL/GenBank/DDBJ whole genome shotgun (WGS) entry which is preliminary data.</text>
</comment>
<keyword evidence="3 5" id="KW-0808">Transferase</keyword>
<accession>A0A7C3HW39</accession>
<dbReference type="PANTHER" id="PTHR43179">
    <property type="entry name" value="RHAMNOSYLTRANSFERASE WBBL"/>
    <property type="match status" value="1"/>
</dbReference>
<proteinExistence type="inferred from homology"/>
<dbReference type="Pfam" id="PF00535">
    <property type="entry name" value="Glycos_transf_2"/>
    <property type="match status" value="1"/>
</dbReference>
<reference evidence="5" key="1">
    <citation type="journal article" date="2020" name="mSystems">
        <title>Genome- and Community-Level Interaction Insights into Carbon Utilization and Element Cycling Functions of Hydrothermarchaeota in Hydrothermal Sediment.</title>
        <authorList>
            <person name="Zhou Z."/>
            <person name="Liu Y."/>
            <person name="Xu W."/>
            <person name="Pan J."/>
            <person name="Luo Z.H."/>
            <person name="Li M."/>
        </authorList>
    </citation>
    <scope>NUCLEOTIDE SEQUENCE [LARGE SCALE GENOMIC DNA]</scope>
    <source>
        <strain evidence="5">SpSt-524</strain>
    </source>
</reference>
<dbReference type="GO" id="GO:0016757">
    <property type="term" value="F:glycosyltransferase activity"/>
    <property type="evidence" value="ECO:0007669"/>
    <property type="project" value="UniProtKB-KW"/>
</dbReference>
<dbReference type="InterPro" id="IPR029044">
    <property type="entry name" value="Nucleotide-diphossugar_trans"/>
</dbReference>
<evidence type="ECO:0000259" key="4">
    <source>
        <dbReference type="Pfam" id="PF00535"/>
    </source>
</evidence>
<evidence type="ECO:0000256" key="2">
    <source>
        <dbReference type="ARBA" id="ARBA00022676"/>
    </source>
</evidence>
<feature type="domain" description="Glycosyltransferase 2-like" evidence="4">
    <location>
        <begin position="8"/>
        <end position="108"/>
    </location>
</feature>
<organism evidence="5">
    <name type="scientific">Meiothermus ruber</name>
    <dbReference type="NCBI Taxonomy" id="277"/>
    <lineage>
        <taxon>Bacteria</taxon>
        <taxon>Thermotogati</taxon>
        <taxon>Deinococcota</taxon>
        <taxon>Deinococci</taxon>
        <taxon>Thermales</taxon>
        <taxon>Thermaceae</taxon>
        <taxon>Meiothermus</taxon>
    </lineage>
</organism>
<dbReference type="Gene3D" id="3.90.550.10">
    <property type="entry name" value="Spore Coat Polysaccharide Biosynthesis Protein SpsA, Chain A"/>
    <property type="match status" value="1"/>
</dbReference>
<dbReference type="InterPro" id="IPR001173">
    <property type="entry name" value="Glyco_trans_2-like"/>
</dbReference>
<protein>
    <submittedName>
        <fullName evidence="5">Glycosyltransferase</fullName>
    </submittedName>
</protein>
<dbReference type="RefSeq" id="WP_409653558.1">
    <property type="nucleotide sequence ID" value="NZ_JBKBUW010000001.1"/>
</dbReference>
<dbReference type="PANTHER" id="PTHR43179:SF12">
    <property type="entry name" value="GALACTOFURANOSYLTRANSFERASE GLFT2"/>
    <property type="match status" value="1"/>
</dbReference>
<dbReference type="AlphaFoldDB" id="A0A7C3HW39"/>
<evidence type="ECO:0000313" key="5">
    <source>
        <dbReference type="EMBL" id="HFG21679.1"/>
    </source>
</evidence>